<dbReference type="SMART" id="SM00325">
    <property type="entry name" value="RhoGEF"/>
    <property type="match status" value="1"/>
</dbReference>
<dbReference type="Pfam" id="PF15405">
    <property type="entry name" value="PH_5"/>
    <property type="match status" value="1"/>
</dbReference>
<organism evidence="7 8">
    <name type="scientific">Lasiosphaeria hispida</name>
    <dbReference type="NCBI Taxonomy" id="260671"/>
    <lineage>
        <taxon>Eukaryota</taxon>
        <taxon>Fungi</taxon>
        <taxon>Dikarya</taxon>
        <taxon>Ascomycota</taxon>
        <taxon>Pezizomycotina</taxon>
        <taxon>Sordariomycetes</taxon>
        <taxon>Sordariomycetidae</taxon>
        <taxon>Sordariales</taxon>
        <taxon>Lasiosphaeriaceae</taxon>
        <taxon>Lasiosphaeria</taxon>
    </lineage>
</organism>
<feature type="compositionally biased region" description="Pro residues" evidence="3">
    <location>
        <begin position="309"/>
        <end position="319"/>
    </location>
</feature>
<keyword evidence="8" id="KW-1185">Reference proteome</keyword>
<dbReference type="InterPro" id="IPR001180">
    <property type="entry name" value="CNH_dom"/>
</dbReference>
<feature type="compositionally biased region" description="Basic and acidic residues" evidence="3">
    <location>
        <begin position="701"/>
        <end position="710"/>
    </location>
</feature>
<dbReference type="Pfam" id="PF00621">
    <property type="entry name" value="RhoGEF"/>
    <property type="match status" value="1"/>
</dbReference>
<dbReference type="PROSITE" id="PS50003">
    <property type="entry name" value="PH_DOMAIN"/>
    <property type="match status" value="1"/>
</dbReference>
<evidence type="ECO:0000259" key="6">
    <source>
        <dbReference type="PROSITE" id="PS50219"/>
    </source>
</evidence>
<sequence>MSFRGDDSRRYGHVPPAQYPVANSAQDQSANAARRSSFNNGDDSSFLDQGATRHSYASANSGRVDEELFIASPTIDSQPPPARSSYNTQHVAQHIITAGYQPQSQYQTPPTPTYNPQHFARSQSTSLPYHPHPATRYSPAISPTYGSTPTNYTPQAYNPAAYANTNTAMPQRQATVAGYNNYSYSYGSPTNSAVSPTYGQPPASTYGASQPIQPATVPSQAAYEPALHSPGYPPSTAPSALSSQYDQPYPSGYGNQQYYGSQVSNGSPNPSSQAPYPTYSQIPVGPNYSADPLSFTSRTSRSNSHTSPVPSPPAHPPNASPGLTRHPTNAPLPNRPMEDVPEEPSWQTNGADDDALATQDNLMHDIVSDLGGSAHGRPRPVNGSMSEDDVDRLRRYNSTASTANTSSSVGVGRYASNASSMSRNNTVTTYNTWEDEESDPEGAAGLMAMQDDMDDRRFGGITFPSYIDVPALAPAPLPASASAQAQIQAPQPTASQLPPALEEAGTDSDFGGMDLGMYGGGYAVNLQYGNDIGSPPATTTTFDSTRPLRNSQSQGGAEYPPFSEVSVDYGGTGGLQAPQSHRLSFDEGDERVSLHSRQSGSESPYKEDYPDMFYHPGPSSRPLPALPPGPDNSALLSVQSSNRNSAYQHSYSLSTDSRSQSYEAPESGYQTHLTAQQLHVERSISLSSHSNTPPVQAPARSRTDAAEERRRAMKHVTHQHQQTQPGSPYEGYDTGTPSSLAAYDMITLPTGRRRKFVPSKLTAAELRRCTEPWALSRITDWIREMAEGEPDLKRKTIEEGVLRLFCFKVPTMNVADAELLSASVVDSMFAAGILIPEEEWVKFGNGVLSGVLCQLTGHGCYAPKLHENEALAPRLHDNGIPVRCYSNHCGRTLKKANLDNMMSEDDVVVLDWATFHGVTVDSLGDKSKKEIERQNVLHEIVTGEEDYMNQLDVLRLLYRDQLRVYQPPIIAANRMEKFLDAVFGKIDAVQQINKEHLLAQLKYRQQEQGPFITGFSDLFREWIRKAKPIYIAYCSSYPHASYLIRKEAGRNLLFRQFLDQVQGHKRSKRLEWTTFVKAPITRLQRYGLLLDTVKKNMIGDSEEKANLTKALEEIKAVTHECDEKVAEMTKKVELLELQTMLVLRPGFQSVLNLDHLGRELLKQGELQRQGSKGVRWVDTHALLFDHYFILAKAVVTKDGRNDKKFDVSKEPIPMPLLFLESLNDDPVSKQKGITAPLTRTTAATGSGTQLNKVASNGVDRPGLEHSATGSSMGSLNTVTRLTAGSGDDGKIIYPFRIKHLGHEIYTLYATTASDRAAWCSAIVEAKTRHARALHAQNAEPFRLRILSDGAFSYDSASTMGRQPGVSIRGTPLDRAIREMEQIYGPGRGAPPVCRAQVNCAAAFTAFGKSVIAIGTDYGVYISESSNPRGWTRSVQIAKVTQIAVLEDFSVCLLIADKSLISYPLDVVAPVSNFPAPAHDNPRRAPQRLAKDVAFFATARMKDRMLLFYKRKEGMHNTFKVLEPVFQKATEKKPRLFGGRKGASGSTESFRDFDEFYIPTECFSLNLFQTYIAVASAKGFELLTLDKKVTQSIPHNLGLPAIANIASRIKDQRPLGMFKLNDQEFLLTYEDCAVYVDKHGEISRTLIMEYSGKQKKAKAATMFGQYLVLFNEDYVEVRNAENGRLRQIIAGRDVRCLDYGFRGPTGSGQQPLGGQDSKGTVKICMSHPEVPGGQIVLEMLLNDGHAEKA</sequence>
<feature type="compositionally biased region" description="Polar residues" evidence="3">
    <location>
        <begin position="1244"/>
        <end position="1254"/>
    </location>
</feature>
<dbReference type="PROSITE" id="PS50219">
    <property type="entry name" value="CNH"/>
    <property type="match status" value="1"/>
</dbReference>
<dbReference type="InterPro" id="IPR035899">
    <property type="entry name" value="DBL_dom_sf"/>
</dbReference>
<feature type="compositionally biased region" description="Polar residues" evidence="3">
    <location>
        <begin position="634"/>
        <end position="669"/>
    </location>
</feature>
<feature type="domain" description="DH" evidence="5">
    <location>
        <begin position="932"/>
        <end position="1124"/>
    </location>
</feature>
<feature type="region of interest" description="Disordered" evidence="3">
    <location>
        <begin position="1244"/>
        <end position="1271"/>
    </location>
</feature>
<keyword evidence="1" id="KW-0597">Phosphoprotein</keyword>
<evidence type="ECO:0000259" key="5">
    <source>
        <dbReference type="PROSITE" id="PS50010"/>
    </source>
</evidence>
<dbReference type="SMART" id="SM00233">
    <property type="entry name" value="PH"/>
    <property type="match status" value="1"/>
</dbReference>
<dbReference type="SUPFAM" id="SSF48065">
    <property type="entry name" value="DBL homology domain (DH-domain)"/>
    <property type="match status" value="1"/>
</dbReference>
<feature type="compositionally biased region" description="Polar residues" evidence="3">
    <location>
        <begin position="253"/>
        <end position="281"/>
    </location>
</feature>
<dbReference type="SUPFAM" id="SSF50729">
    <property type="entry name" value="PH domain-like"/>
    <property type="match status" value="1"/>
</dbReference>
<name>A0AAJ0MK56_9PEZI</name>
<keyword evidence="2" id="KW-0344">Guanine-nucleotide releasing factor</keyword>
<dbReference type="GO" id="GO:0005085">
    <property type="term" value="F:guanyl-nucleotide exchange factor activity"/>
    <property type="evidence" value="ECO:0007669"/>
    <property type="project" value="UniProtKB-KW"/>
</dbReference>
<feature type="region of interest" description="Disordered" evidence="3">
    <location>
        <begin position="191"/>
        <end position="353"/>
    </location>
</feature>
<reference evidence="7" key="1">
    <citation type="journal article" date="2023" name="Mol. Phylogenet. Evol.">
        <title>Genome-scale phylogeny and comparative genomics of the fungal order Sordariales.</title>
        <authorList>
            <person name="Hensen N."/>
            <person name="Bonometti L."/>
            <person name="Westerberg I."/>
            <person name="Brannstrom I.O."/>
            <person name="Guillou S."/>
            <person name="Cros-Aarteil S."/>
            <person name="Calhoun S."/>
            <person name="Haridas S."/>
            <person name="Kuo A."/>
            <person name="Mondo S."/>
            <person name="Pangilinan J."/>
            <person name="Riley R."/>
            <person name="LaButti K."/>
            <person name="Andreopoulos B."/>
            <person name="Lipzen A."/>
            <person name="Chen C."/>
            <person name="Yan M."/>
            <person name="Daum C."/>
            <person name="Ng V."/>
            <person name="Clum A."/>
            <person name="Steindorff A."/>
            <person name="Ohm R.A."/>
            <person name="Martin F."/>
            <person name="Silar P."/>
            <person name="Natvig D.O."/>
            <person name="Lalanne C."/>
            <person name="Gautier V."/>
            <person name="Ament-Velasquez S.L."/>
            <person name="Kruys A."/>
            <person name="Hutchinson M.I."/>
            <person name="Powell A.J."/>
            <person name="Barry K."/>
            <person name="Miller A.N."/>
            <person name="Grigoriev I.V."/>
            <person name="Debuchy R."/>
            <person name="Gladieux P."/>
            <person name="Hiltunen Thoren M."/>
            <person name="Johannesson H."/>
        </authorList>
    </citation>
    <scope>NUCLEOTIDE SEQUENCE</scope>
    <source>
        <strain evidence="7">CBS 955.72</strain>
    </source>
</reference>
<dbReference type="PROSITE" id="PS50010">
    <property type="entry name" value="DH_2"/>
    <property type="match status" value="1"/>
</dbReference>
<reference evidence="7" key="2">
    <citation type="submission" date="2023-06" db="EMBL/GenBank/DDBJ databases">
        <authorList>
            <consortium name="Lawrence Berkeley National Laboratory"/>
            <person name="Haridas S."/>
            <person name="Hensen N."/>
            <person name="Bonometti L."/>
            <person name="Westerberg I."/>
            <person name="Brannstrom I.O."/>
            <person name="Guillou S."/>
            <person name="Cros-Aarteil S."/>
            <person name="Calhoun S."/>
            <person name="Kuo A."/>
            <person name="Mondo S."/>
            <person name="Pangilinan J."/>
            <person name="Riley R."/>
            <person name="Labutti K."/>
            <person name="Andreopoulos B."/>
            <person name="Lipzen A."/>
            <person name="Chen C."/>
            <person name="Yanf M."/>
            <person name="Daum C."/>
            <person name="Ng V."/>
            <person name="Clum A."/>
            <person name="Steindorff A."/>
            <person name="Ohm R."/>
            <person name="Martin F."/>
            <person name="Silar P."/>
            <person name="Natvig D."/>
            <person name="Lalanne C."/>
            <person name="Gautier V."/>
            <person name="Ament-Velasquez S.L."/>
            <person name="Kruys A."/>
            <person name="Hutchinson M.I."/>
            <person name="Powell A.J."/>
            <person name="Barry K."/>
            <person name="Miller A.N."/>
            <person name="Grigoriev I.V."/>
            <person name="Debuchy R."/>
            <person name="Gladieux P."/>
            <person name="Thoren M.H."/>
            <person name="Johannesson H."/>
        </authorList>
    </citation>
    <scope>NUCLEOTIDE SEQUENCE</scope>
    <source>
        <strain evidence="7">CBS 955.72</strain>
    </source>
</reference>
<evidence type="ECO:0000256" key="2">
    <source>
        <dbReference type="ARBA" id="ARBA00022658"/>
    </source>
</evidence>
<dbReference type="Gene3D" id="1.20.900.10">
    <property type="entry name" value="Dbl homology (DH) domain"/>
    <property type="match status" value="1"/>
</dbReference>
<dbReference type="Proteomes" id="UP001275084">
    <property type="component" value="Unassembled WGS sequence"/>
</dbReference>
<dbReference type="Pfam" id="PF00780">
    <property type="entry name" value="CNH"/>
    <property type="match status" value="1"/>
</dbReference>
<dbReference type="Pfam" id="PF23582">
    <property type="entry name" value="WHD_RGF3"/>
    <property type="match status" value="1"/>
</dbReference>
<dbReference type="InterPro" id="IPR057283">
    <property type="entry name" value="RGF3_WH"/>
</dbReference>
<dbReference type="SMART" id="SM00036">
    <property type="entry name" value="CNH"/>
    <property type="match status" value="1"/>
</dbReference>
<feature type="compositionally biased region" description="Polar residues" evidence="3">
    <location>
        <begin position="191"/>
        <end position="219"/>
    </location>
</feature>
<feature type="region of interest" description="Disordered" evidence="3">
    <location>
        <begin position="1"/>
        <end position="59"/>
    </location>
</feature>
<dbReference type="InterPro" id="IPR000219">
    <property type="entry name" value="DH_dom"/>
</dbReference>
<dbReference type="InterPro" id="IPR001849">
    <property type="entry name" value="PH_domain"/>
</dbReference>
<feature type="domain" description="PH" evidence="4">
    <location>
        <begin position="1159"/>
        <end position="1327"/>
    </location>
</feature>
<evidence type="ECO:0000256" key="1">
    <source>
        <dbReference type="ARBA" id="ARBA00022553"/>
    </source>
</evidence>
<feature type="region of interest" description="Disordered" evidence="3">
    <location>
        <begin position="367"/>
        <end position="387"/>
    </location>
</feature>
<feature type="compositionally biased region" description="Polar residues" evidence="3">
    <location>
        <begin position="536"/>
        <end position="555"/>
    </location>
</feature>
<evidence type="ECO:0000259" key="4">
    <source>
        <dbReference type="PROSITE" id="PS50003"/>
    </source>
</evidence>
<feature type="compositionally biased region" description="Basic and acidic residues" evidence="3">
    <location>
        <begin position="1"/>
        <end position="10"/>
    </location>
</feature>
<gene>
    <name evidence="7" type="ORF">B0T25DRAFT_43091</name>
</gene>
<feature type="compositionally biased region" description="Pro residues" evidence="3">
    <location>
        <begin position="619"/>
        <end position="630"/>
    </location>
</feature>
<protein>
    <submittedName>
        <fullName evidence="7">CNH domain-containing protein</fullName>
    </submittedName>
</protein>
<evidence type="ECO:0000313" key="7">
    <source>
        <dbReference type="EMBL" id="KAK3363469.1"/>
    </source>
</evidence>
<dbReference type="InterPro" id="IPR041675">
    <property type="entry name" value="PH_5"/>
</dbReference>
<dbReference type="PANTHER" id="PTHR46572:SF1">
    <property type="entry name" value="RHO1 GUANINE NUCLEOTIDE EXCHANGE FACTOR TUS1"/>
    <property type="match status" value="1"/>
</dbReference>
<evidence type="ECO:0000256" key="3">
    <source>
        <dbReference type="SAM" id="MobiDB-lite"/>
    </source>
</evidence>
<feature type="compositionally biased region" description="Polar residues" evidence="3">
    <location>
        <begin position="237"/>
        <end position="246"/>
    </location>
</feature>
<feature type="compositionally biased region" description="Polar residues" evidence="3">
    <location>
        <begin position="38"/>
        <end position="47"/>
    </location>
</feature>
<feature type="compositionally biased region" description="Low complexity" evidence="3">
    <location>
        <begin position="294"/>
        <end position="308"/>
    </location>
</feature>
<dbReference type="CDD" id="cd00160">
    <property type="entry name" value="RhoGEF"/>
    <property type="match status" value="1"/>
</dbReference>
<feature type="region of interest" description="Disordered" evidence="3">
    <location>
        <begin position="534"/>
        <end position="669"/>
    </location>
</feature>
<feature type="region of interest" description="Disordered" evidence="3">
    <location>
        <begin position="482"/>
        <end position="508"/>
    </location>
</feature>
<proteinExistence type="predicted"/>
<dbReference type="InterPro" id="IPR011993">
    <property type="entry name" value="PH-like_dom_sf"/>
</dbReference>
<dbReference type="EMBL" id="JAUIQD010000001">
    <property type="protein sequence ID" value="KAK3363469.1"/>
    <property type="molecule type" value="Genomic_DNA"/>
</dbReference>
<comment type="caution">
    <text evidence="7">The sequence shown here is derived from an EMBL/GenBank/DDBJ whole genome shotgun (WGS) entry which is preliminary data.</text>
</comment>
<feature type="compositionally biased region" description="Low complexity" evidence="3">
    <location>
        <begin position="482"/>
        <end position="496"/>
    </location>
</feature>
<dbReference type="Gene3D" id="2.30.29.30">
    <property type="entry name" value="Pleckstrin-homology domain (PH domain)/Phosphotyrosine-binding domain (PTB)"/>
    <property type="match status" value="1"/>
</dbReference>
<feature type="domain" description="CNH" evidence="6">
    <location>
        <begin position="1394"/>
        <end position="1703"/>
    </location>
</feature>
<dbReference type="InterPro" id="IPR052233">
    <property type="entry name" value="Rho-type_GEFs"/>
</dbReference>
<feature type="region of interest" description="Disordered" evidence="3">
    <location>
        <begin position="685"/>
        <end position="735"/>
    </location>
</feature>
<accession>A0AAJ0MK56</accession>
<feature type="compositionally biased region" description="Low complexity" evidence="3">
    <location>
        <begin position="22"/>
        <end position="37"/>
    </location>
</feature>
<evidence type="ECO:0000313" key="8">
    <source>
        <dbReference type="Proteomes" id="UP001275084"/>
    </source>
</evidence>
<feature type="compositionally biased region" description="Polar residues" evidence="3">
    <location>
        <begin position="685"/>
        <end position="694"/>
    </location>
</feature>
<dbReference type="PANTHER" id="PTHR46572">
    <property type="entry name" value="RHO1 GDP-GTP EXCHANGE PROTEIN 1-RELATED"/>
    <property type="match status" value="1"/>
</dbReference>